<dbReference type="InterPro" id="IPR010987">
    <property type="entry name" value="Glutathione-S-Trfase_C-like"/>
</dbReference>
<feature type="domain" description="GST N-terminal" evidence="1">
    <location>
        <begin position="1"/>
        <end position="81"/>
    </location>
</feature>
<gene>
    <name evidence="3" type="ORF">HR45_05015</name>
</gene>
<dbReference type="Pfam" id="PF13409">
    <property type="entry name" value="GST_N_2"/>
    <property type="match status" value="1"/>
</dbReference>
<dbReference type="EMBL" id="JPEO01000002">
    <property type="protein sequence ID" value="KFZ38776.1"/>
    <property type="molecule type" value="Genomic_DNA"/>
</dbReference>
<dbReference type="InterPro" id="IPR036249">
    <property type="entry name" value="Thioredoxin-like_sf"/>
</dbReference>
<feature type="domain" description="GST C-terminal" evidence="2">
    <location>
        <begin position="86"/>
        <end position="200"/>
    </location>
</feature>
<dbReference type="STRING" id="1515746.HR45_05015"/>
<dbReference type="Proteomes" id="UP000029264">
    <property type="component" value="Unassembled WGS sequence"/>
</dbReference>
<dbReference type="PROSITE" id="PS50404">
    <property type="entry name" value="GST_NTER"/>
    <property type="match status" value="1"/>
</dbReference>
<proteinExistence type="predicted"/>
<dbReference type="CDD" id="cd03057">
    <property type="entry name" value="GST_N_Beta"/>
    <property type="match status" value="1"/>
</dbReference>
<dbReference type="RefSeq" id="WP_037440178.1">
    <property type="nucleotide sequence ID" value="NZ_JPEO01000002.1"/>
</dbReference>
<comment type="caution">
    <text evidence="3">The sequence shown here is derived from an EMBL/GenBank/DDBJ whole genome shotgun (WGS) entry which is preliminary data.</text>
</comment>
<dbReference type="Gene3D" id="1.20.1050.10">
    <property type="match status" value="1"/>
</dbReference>
<dbReference type="PANTHER" id="PTHR44051:SF8">
    <property type="entry name" value="GLUTATHIONE S-TRANSFERASE GSTA"/>
    <property type="match status" value="1"/>
</dbReference>
<protein>
    <submittedName>
        <fullName evidence="3">Glutathione S-transferase</fullName>
    </submittedName>
</protein>
<evidence type="ECO:0000313" key="4">
    <source>
        <dbReference type="Proteomes" id="UP000029264"/>
    </source>
</evidence>
<keyword evidence="4" id="KW-1185">Reference proteome</keyword>
<dbReference type="eggNOG" id="COG0625">
    <property type="taxonomic scope" value="Bacteria"/>
</dbReference>
<dbReference type="OrthoDB" id="6258999at2"/>
<sequence length="200" mass="21997">MKLYYTPGACSLAPHIVLEELGLPHSLEQVDLKTRKTASGEDYLQINSKGYIPALRTQDGTVLTEGIVISQFLADLKPEARLMPTAGMGRYQLQSLLVYISTEIHKPMGSMFNPNMADVTRESTQALLSKRLDWIVAELGDNTYLQGDDFTVADAYLFTVLGWASLVKFDLAPWPALQAYCGRVASRPAVQAAMKAEGLI</sequence>
<dbReference type="InterPro" id="IPR036282">
    <property type="entry name" value="Glutathione-S-Trfase_C_sf"/>
</dbReference>
<dbReference type="InterPro" id="IPR040079">
    <property type="entry name" value="Glutathione_S-Trfase"/>
</dbReference>
<dbReference type="InterPro" id="IPR004045">
    <property type="entry name" value="Glutathione_S-Trfase_N"/>
</dbReference>
<organism evidence="3 4">
    <name type="scientific">Shewanella mangrovi</name>
    <dbReference type="NCBI Taxonomy" id="1515746"/>
    <lineage>
        <taxon>Bacteria</taxon>
        <taxon>Pseudomonadati</taxon>
        <taxon>Pseudomonadota</taxon>
        <taxon>Gammaproteobacteria</taxon>
        <taxon>Alteromonadales</taxon>
        <taxon>Shewanellaceae</taxon>
        <taxon>Shewanella</taxon>
    </lineage>
</organism>
<dbReference type="CDD" id="cd03188">
    <property type="entry name" value="GST_C_Beta"/>
    <property type="match status" value="1"/>
</dbReference>
<dbReference type="Pfam" id="PF00043">
    <property type="entry name" value="GST_C"/>
    <property type="match status" value="1"/>
</dbReference>
<evidence type="ECO:0000259" key="2">
    <source>
        <dbReference type="PROSITE" id="PS50405"/>
    </source>
</evidence>
<name>A0A094K273_9GAMM</name>
<dbReference type="SFLD" id="SFLDS00019">
    <property type="entry name" value="Glutathione_Transferase_(cytos"/>
    <property type="match status" value="1"/>
</dbReference>
<dbReference type="PROSITE" id="PS50405">
    <property type="entry name" value="GST_CTER"/>
    <property type="match status" value="1"/>
</dbReference>
<dbReference type="PANTHER" id="PTHR44051">
    <property type="entry name" value="GLUTATHIONE S-TRANSFERASE-RELATED"/>
    <property type="match status" value="1"/>
</dbReference>
<dbReference type="InterPro" id="IPR004046">
    <property type="entry name" value="GST_C"/>
</dbReference>
<keyword evidence="3" id="KW-0808">Transferase</keyword>
<reference evidence="3 4" key="1">
    <citation type="submission" date="2014-06" db="EMBL/GenBank/DDBJ databases">
        <title>Shewanella sp. YQH10.</title>
        <authorList>
            <person name="Liu Y."/>
            <person name="Zeng R."/>
        </authorList>
    </citation>
    <scope>NUCLEOTIDE SEQUENCE [LARGE SCALE GENOMIC DNA]</scope>
    <source>
        <strain evidence="3 4">YQH10</strain>
    </source>
</reference>
<dbReference type="SFLD" id="SFLDG00358">
    <property type="entry name" value="Main_(cytGST)"/>
    <property type="match status" value="1"/>
</dbReference>
<dbReference type="SUPFAM" id="SSF52833">
    <property type="entry name" value="Thioredoxin-like"/>
    <property type="match status" value="1"/>
</dbReference>
<dbReference type="SUPFAM" id="SSF47616">
    <property type="entry name" value="GST C-terminal domain-like"/>
    <property type="match status" value="1"/>
</dbReference>
<evidence type="ECO:0000313" key="3">
    <source>
        <dbReference type="EMBL" id="KFZ38776.1"/>
    </source>
</evidence>
<accession>A0A094K273</accession>
<evidence type="ECO:0000259" key="1">
    <source>
        <dbReference type="PROSITE" id="PS50404"/>
    </source>
</evidence>
<dbReference type="Gene3D" id="3.40.30.10">
    <property type="entry name" value="Glutaredoxin"/>
    <property type="match status" value="1"/>
</dbReference>
<dbReference type="SFLD" id="SFLDG01150">
    <property type="entry name" value="Main.1:_Beta-like"/>
    <property type="match status" value="1"/>
</dbReference>
<dbReference type="AlphaFoldDB" id="A0A094K273"/>
<dbReference type="GO" id="GO:0016740">
    <property type="term" value="F:transferase activity"/>
    <property type="evidence" value="ECO:0007669"/>
    <property type="project" value="UniProtKB-KW"/>
</dbReference>
<dbReference type="NCBIfam" id="NF007831">
    <property type="entry name" value="PRK10542.1"/>
    <property type="match status" value="1"/>
</dbReference>